<comment type="caution">
    <text evidence="1">The sequence shown here is derived from an EMBL/GenBank/DDBJ whole genome shotgun (WGS) entry which is preliminary data.</text>
</comment>
<sequence>MRGHASPGWVLRGPRLRGGKLGALRDPELHLCICVVCDLTLRKFEEEKASASRVLLIDSV</sequence>
<dbReference type="AlphaFoldDB" id="A0A7C3WT01"/>
<gene>
    <name evidence="1" type="ORF">ENV88_02345</name>
</gene>
<evidence type="ECO:0000313" key="1">
    <source>
        <dbReference type="EMBL" id="HGB24884.1"/>
    </source>
</evidence>
<proteinExistence type="predicted"/>
<accession>A0A7C3WT01</accession>
<protein>
    <submittedName>
        <fullName evidence="1">Uncharacterized protein</fullName>
    </submittedName>
</protein>
<reference evidence="1" key="1">
    <citation type="journal article" date="2020" name="mSystems">
        <title>Genome- and Community-Level Interaction Insights into Carbon Utilization and Element Cycling Functions of Hydrothermarchaeota in Hydrothermal Sediment.</title>
        <authorList>
            <person name="Zhou Z."/>
            <person name="Liu Y."/>
            <person name="Xu W."/>
            <person name="Pan J."/>
            <person name="Luo Z.H."/>
            <person name="Li M."/>
        </authorList>
    </citation>
    <scope>NUCLEOTIDE SEQUENCE [LARGE SCALE GENOMIC DNA]</scope>
    <source>
        <strain evidence="1">SpSt-8</strain>
    </source>
</reference>
<name>A0A7C3WT01_THEPE</name>
<dbReference type="EMBL" id="DTIB01000054">
    <property type="protein sequence ID" value="HGB24884.1"/>
    <property type="molecule type" value="Genomic_DNA"/>
</dbReference>
<organism evidence="1">
    <name type="scientific">Thermofilum pendens</name>
    <dbReference type="NCBI Taxonomy" id="2269"/>
    <lineage>
        <taxon>Archaea</taxon>
        <taxon>Thermoproteota</taxon>
        <taxon>Thermoprotei</taxon>
        <taxon>Thermofilales</taxon>
        <taxon>Thermofilaceae</taxon>
        <taxon>Thermofilum</taxon>
    </lineage>
</organism>